<dbReference type="SUPFAM" id="SSF117991">
    <property type="entry name" value="YbeD/HP0495-like"/>
    <property type="match status" value="1"/>
</dbReference>
<dbReference type="STRING" id="1538553.JT25_005320"/>
<organism evidence="3 4">
    <name type="scientific">Methylomonas denitrificans</name>
    <dbReference type="NCBI Taxonomy" id="1538553"/>
    <lineage>
        <taxon>Bacteria</taxon>
        <taxon>Pseudomonadati</taxon>
        <taxon>Pseudomonadota</taxon>
        <taxon>Gammaproteobacteria</taxon>
        <taxon>Methylococcales</taxon>
        <taxon>Methylococcaceae</taxon>
        <taxon>Methylomonas</taxon>
    </lineage>
</organism>
<sequence length="88" mass="9818">MSETESLLEFPCQFPIKVMGKHRDDFDAIVVEIVRRHVPDILEGAVTTRPSKSGNYLAVTVMIEAHSREQLDAIYMGLTACPDVLMAL</sequence>
<dbReference type="HAMAP" id="MF_00659">
    <property type="entry name" value="UPF0250"/>
    <property type="match status" value="1"/>
</dbReference>
<dbReference type="KEGG" id="mdn:JT25_005320"/>
<name>A0A126T1F4_9GAMM</name>
<dbReference type="Gene3D" id="3.30.70.260">
    <property type="match status" value="1"/>
</dbReference>
<dbReference type="PANTHER" id="PTHR38036:SF1">
    <property type="entry name" value="UPF0250 PROTEIN YBED"/>
    <property type="match status" value="1"/>
</dbReference>
<keyword evidence="4" id="KW-1185">Reference proteome</keyword>
<comment type="similarity">
    <text evidence="1 2">Belongs to the UPF0250 family.</text>
</comment>
<protein>
    <recommendedName>
        <fullName evidence="2">UPF0250 protein JT25_005320</fullName>
    </recommendedName>
</protein>
<dbReference type="GO" id="GO:0005829">
    <property type="term" value="C:cytosol"/>
    <property type="evidence" value="ECO:0007669"/>
    <property type="project" value="TreeGrafter"/>
</dbReference>
<accession>A0A126T1F4</accession>
<evidence type="ECO:0000313" key="4">
    <source>
        <dbReference type="Proteomes" id="UP000030512"/>
    </source>
</evidence>
<dbReference type="RefSeq" id="WP_036279256.1">
    <property type="nucleotide sequence ID" value="NZ_CP014476.1"/>
</dbReference>
<evidence type="ECO:0000256" key="1">
    <source>
        <dbReference type="ARBA" id="ARBA00008460"/>
    </source>
</evidence>
<evidence type="ECO:0000313" key="3">
    <source>
        <dbReference type="EMBL" id="AMK75913.1"/>
    </source>
</evidence>
<reference evidence="3 4" key="1">
    <citation type="journal article" date="2015" name="Environ. Microbiol.">
        <title>Methane oxidation coupled to nitrate reduction under hypoxia by the Gammaproteobacterium Methylomonas denitrificans, sp. nov. type strain FJG1.</title>
        <authorList>
            <person name="Kits K.D."/>
            <person name="Klotz M.G."/>
            <person name="Stein L.Y."/>
        </authorList>
    </citation>
    <scope>NUCLEOTIDE SEQUENCE [LARGE SCALE GENOMIC DNA]</scope>
    <source>
        <strain evidence="3 4">FJG1</strain>
    </source>
</reference>
<dbReference type="EMBL" id="CP014476">
    <property type="protein sequence ID" value="AMK75913.1"/>
    <property type="molecule type" value="Genomic_DNA"/>
</dbReference>
<dbReference type="Proteomes" id="UP000030512">
    <property type="component" value="Chromosome"/>
</dbReference>
<dbReference type="OrthoDB" id="9793424at2"/>
<evidence type="ECO:0000256" key="2">
    <source>
        <dbReference type="HAMAP-Rule" id="MF_00659"/>
    </source>
</evidence>
<dbReference type="InterPro" id="IPR027471">
    <property type="entry name" value="YbeD-like_sf"/>
</dbReference>
<gene>
    <name evidence="3" type="ORF">JT25_005320</name>
</gene>
<dbReference type="InterPro" id="IPR007454">
    <property type="entry name" value="UPF0250_YbeD-like"/>
</dbReference>
<dbReference type="AlphaFoldDB" id="A0A126T1F4"/>
<dbReference type="Pfam" id="PF04359">
    <property type="entry name" value="DUF493"/>
    <property type="match status" value="1"/>
</dbReference>
<dbReference type="PANTHER" id="PTHR38036">
    <property type="entry name" value="UPF0250 PROTEIN YBED"/>
    <property type="match status" value="1"/>
</dbReference>
<proteinExistence type="inferred from homology"/>